<reference evidence="6" key="1">
    <citation type="submission" date="2017-09" db="EMBL/GenBank/DDBJ databases">
        <authorList>
            <person name="Varghese N."/>
            <person name="Submissions S."/>
        </authorList>
    </citation>
    <scope>NUCLEOTIDE SEQUENCE [LARGE SCALE GENOMIC DNA]</scope>
    <source>
        <strain evidence="6">WG-1MB</strain>
    </source>
</reference>
<evidence type="ECO:0000313" key="7">
    <source>
        <dbReference type="Proteomes" id="UP000251060"/>
    </source>
</evidence>
<proteinExistence type="predicted"/>
<evidence type="ECO:0000313" key="8">
    <source>
        <dbReference type="Proteomes" id="UP000273978"/>
    </source>
</evidence>
<dbReference type="EMBL" id="RJJF01000001">
    <property type="protein sequence ID" value="RNI12594.1"/>
    <property type="molecule type" value="Genomic_DNA"/>
</dbReference>
<dbReference type="SUPFAM" id="SSF69118">
    <property type="entry name" value="AhpD-like"/>
    <property type="match status" value="1"/>
</dbReference>
<evidence type="ECO:0000313" key="3">
    <source>
        <dbReference type="EMBL" id="RNI12594.1"/>
    </source>
</evidence>
<protein>
    <submittedName>
        <fullName evidence="2">AhpD family alkylhydroperoxidase</fullName>
    </submittedName>
    <submittedName>
        <fullName evidence="4">Alkylhydroperoxidase AhpD family core domain-containing protein</fullName>
    </submittedName>
    <submittedName>
        <fullName evidence="3">Carboxymuconolactone decarboxylase family protein</fullName>
    </submittedName>
</protein>
<organism evidence="4 6">
    <name type="scientific">Methanohalophilus euhalobius</name>
    <dbReference type="NCBI Taxonomy" id="51203"/>
    <lineage>
        <taxon>Archaea</taxon>
        <taxon>Methanobacteriati</taxon>
        <taxon>Methanobacteriota</taxon>
        <taxon>Stenosarchaea group</taxon>
        <taxon>Methanomicrobia</taxon>
        <taxon>Methanosarcinales</taxon>
        <taxon>Methanosarcinaceae</taxon>
        <taxon>Methanohalophilus</taxon>
    </lineage>
</organism>
<keyword evidence="4" id="KW-0575">Peroxidase</keyword>
<reference evidence="4" key="2">
    <citation type="submission" date="2017-09" db="EMBL/GenBank/DDBJ databases">
        <authorList>
            <person name="Ehlers B."/>
            <person name="Leendertz F.H."/>
        </authorList>
    </citation>
    <scope>NUCLEOTIDE SEQUENCE [LARGE SCALE GENOMIC DNA]</scope>
    <source>
        <strain evidence="4">WG-1MB</strain>
    </source>
</reference>
<evidence type="ECO:0000313" key="2">
    <source>
        <dbReference type="EMBL" id="PQV43590.1"/>
    </source>
</evidence>
<dbReference type="InterPro" id="IPR029032">
    <property type="entry name" value="AhpD-like"/>
</dbReference>
<dbReference type="OrthoDB" id="145189at2157"/>
<evidence type="ECO:0000313" key="9">
    <source>
        <dbReference type="Proteomes" id="UP000295404"/>
    </source>
</evidence>
<dbReference type="EMBL" id="SMMS01000001">
    <property type="protein sequence ID" value="TCL12573.1"/>
    <property type="molecule type" value="Genomic_DNA"/>
</dbReference>
<dbReference type="InterPro" id="IPR003779">
    <property type="entry name" value="CMD-like"/>
</dbReference>
<gene>
    <name evidence="2" type="ORF">B0H22_1019</name>
    <name evidence="5" type="ORF">C7960_1840</name>
    <name evidence="3" type="ORF">EDD83_00210</name>
    <name evidence="4" type="ORF">SAMN06295989_102319</name>
</gene>
<dbReference type="AlphaFoldDB" id="A0A285EYU8"/>
<dbReference type="Proteomes" id="UP000251060">
    <property type="component" value="Unassembled WGS sequence"/>
</dbReference>
<keyword evidence="4" id="KW-0560">Oxidoreductase</keyword>
<dbReference type="GO" id="GO:0051920">
    <property type="term" value="F:peroxiredoxin activity"/>
    <property type="evidence" value="ECO:0007669"/>
    <property type="project" value="InterPro"/>
</dbReference>
<feature type="domain" description="Carboxymuconolactone decarboxylase-like" evidence="1">
    <location>
        <begin position="30"/>
        <end position="112"/>
    </location>
</feature>
<dbReference type="Proteomes" id="UP000273978">
    <property type="component" value="Unassembled WGS sequence"/>
</dbReference>
<reference evidence="3 8" key="4">
    <citation type="submission" date="2018-10" db="EMBL/GenBank/DDBJ databases">
        <title>Cultivation of a novel Methanohalophilus strain from Kebrit Deep of the Red Sea and a genomic comparison of members of the genus Methanohalophilus.</title>
        <authorList>
            <person name="Guan Y."/>
            <person name="Ngugi D.K."/>
            <person name="Stingl U."/>
        </authorList>
    </citation>
    <scope>NUCLEOTIDE SEQUENCE [LARGE SCALE GENOMIC DNA]</scope>
    <source>
        <strain evidence="3 8">DSM 10369</strain>
    </source>
</reference>
<dbReference type="PANTHER" id="PTHR33930">
    <property type="entry name" value="ALKYL HYDROPEROXIDE REDUCTASE AHPD"/>
    <property type="match status" value="1"/>
</dbReference>
<dbReference type="Pfam" id="PF02627">
    <property type="entry name" value="CMD"/>
    <property type="match status" value="1"/>
</dbReference>
<sequence>MAEHEKVVKDIEDKMGFAPNILHTLKEIDPNFVKKYRRCHDKLLSDGAMPAKYKILMALAVVASKQCEACTVSQMKSALKNGATAEEIMETMEVISITSGAPAVAACREALKLLQEKQ</sequence>
<dbReference type="PANTHER" id="PTHR33930:SF2">
    <property type="entry name" value="BLR3452 PROTEIN"/>
    <property type="match status" value="1"/>
</dbReference>
<reference evidence="2 7" key="3">
    <citation type="submission" date="2018-02" db="EMBL/GenBank/DDBJ databases">
        <title>Subsurface microbial communities from deep shales in Ohio and West Virginia, USA.</title>
        <authorList>
            <person name="Wrighton K."/>
        </authorList>
    </citation>
    <scope>NUCLEOTIDE SEQUENCE [LARGE SCALE GENOMIC DNA]</scope>
    <source>
        <strain evidence="2 7">DSM 10369</strain>
        <strain evidence="5 9">WG1_MB</strain>
    </source>
</reference>
<evidence type="ECO:0000259" key="1">
    <source>
        <dbReference type="Pfam" id="PF02627"/>
    </source>
</evidence>
<name>A0A285EYU8_9EURY</name>
<evidence type="ECO:0000313" key="4">
    <source>
        <dbReference type="EMBL" id="SNY04189.1"/>
    </source>
</evidence>
<dbReference type="Proteomes" id="UP000295404">
    <property type="component" value="Unassembled WGS sequence"/>
</dbReference>
<accession>A0A285EYU8</accession>
<dbReference type="EMBL" id="OBDR01000002">
    <property type="protein sequence ID" value="SNY04189.1"/>
    <property type="molecule type" value="Genomic_DNA"/>
</dbReference>
<dbReference type="Gene3D" id="1.20.1290.10">
    <property type="entry name" value="AhpD-like"/>
    <property type="match status" value="1"/>
</dbReference>
<dbReference type="RefSeq" id="WP_096711895.1">
    <property type="nucleotide sequence ID" value="NZ_OBDR01000002.1"/>
</dbReference>
<dbReference type="EMBL" id="PVBU01000001">
    <property type="protein sequence ID" value="PQV43590.1"/>
    <property type="molecule type" value="Genomic_DNA"/>
</dbReference>
<evidence type="ECO:0000313" key="6">
    <source>
        <dbReference type="Proteomes" id="UP000217726"/>
    </source>
</evidence>
<dbReference type="Proteomes" id="UP000217726">
    <property type="component" value="Unassembled WGS sequence"/>
</dbReference>
<evidence type="ECO:0000313" key="5">
    <source>
        <dbReference type="EMBL" id="TCL12573.1"/>
    </source>
</evidence>
<keyword evidence="6" id="KW-1185">Reference proteome</keyword>